<dbReference type="InterPro" id="IPR007863">
    <property type="entry name" value="Peptidase_M16_C"/>
</dbReference>
<evidence type="ECO:0000313" key="2">
    <source>
        <dbReference type="EMBL" id="CAG5084533.1"/>
    </source>
</evidence>
<proteinExistence type="predicted"/>
<feature type="domain" description="Peptidase M16 C-terminal" evidence="1">
    <location>
        <begin position="183"/>
        <end position="357"/>
    </location>
</feature>
<dbReference type="PANTHER" id="PTHR11851:SF224">
    <property type="entry name" value="PROCESSING PROTEASE"/>
    <property type="match status" value="1"/>
</dbReference>
<sequence length="425" mass="47630">MILERNIAPPIKDITEVSFPDPEIHTLSNGIQVFAFNIGTQEVVQVDLTFAINRSKAKNPFVAKAVNELIGETTVSKKTGVLGEEIDFYGAFLESNYSVDHSSVSLFTLTNKLGDVLPLFQEAIKETIFPERELSIFLKNQKQKYLVKQEKVATLARRLYASLLYEDHYYGQRTELTDFDHTTTEDLTRFYEDYYGAQNCSIIVTGKFDETIFHQLERAFGDLRPGIKNSSDCPLAPNHPKKAMHKKNGALQSAIRIGKVVPVDFGTEDYFKLKVLNTVLGGYFGSRLMMNIREDKGYTYGIGSGLNAMFNGVVFSIATEVGADVTEKAVQEIYKEVRRLREEEISHGELSTVKSQMLGSILGASDGPFSIAQQFKAVNFKGQDFSFFTDFIKVIRSVTSKELNEVAIRYLDPDSMVEAIAGNMT</sequence>
<keyword evidence="3" id="KW-1185">Reference proteome</keyword>
<protein>
    <recommendedName>
        <fullName evidence="1">Peptidase M16 C-terminal domain-containing protein</fullName>
    </recommendedName>
</protein>
<dbReference type="Proteomes" id="UP000683507">
    <property type="component" value="Chromosome"/>
</dbReference>
<dbReference type="InterPro" id="IPR050361">
    <property type="entry name" value="MPP/UQCRC_Complex"/>
</dbReference>
<evidence type="ECO:0000313" key="3">
    <source>
        <dbReference type="Proteomes" id="UP000683507"/>
    </source>
</evidence>
<dbReference type="Gene3D" id="3.30.830.10">
    <property type="entry name" value="Metalloenzyme, LuxS/M16 peptidase-like"/>
    <property type="match status" value="2"/>
</dbReference>
<dbReference type="EMBL" id="OU015584">
    <property type="protein sequence ID" value="CAG5084533.1"/>
    <property type="molecule type" value="Genomic_DNA"/>
</dbReference>
<reference evidence="2" key="1">
    <citation type="submission" date="2021-04" db="EMBL/GenBank/DDBJ databases">
        <authorList>
            <person name="Rodrigo-Torres L."/>
            <person name="Arahal R. D."/>
            <person name="Lucena T."/>
        </authorList>
    </citation>
    <scope>NUCLEOTIDE SEQUENCE</scope>
    <source>
        <strain evidence="2">AS29M-1</strain>
    </source>
</reference>
<accession>A0A916JPF1</accession>
<organism evidence="2 3">
    <name type="scientific">Parvicella tangerina</name>
    <dbReference type="NCBI Taxonomy" id="2829795"/>
    <lineage>
        <taxon>Bacteria</taxon>
        <taxon>Pseudomonadati</taxon>
        <taxon>Bacteroidota</taxon>
        <taxon>Flavobacteriia</taxon>
        <taxon>Flavobacteriales</taxon>
        <taxon>Parvicellaceae</taxon>
        <taxon>Parvicella</taxon>
    </lineage>
</organism>
<name>A0A916JPF1_9FLAO</name>
<dbReference type="AlphaFoldDB" id="A0A916JPF1"/>
<dbReference type="RefSeq" id="WP_258542718.1">
    <property type="nucleotide sequence ID" value="NZ_OU015584.1"/>
</dbReference>
<gene>
    <name evidence="2" type="ORF">CRYO30217_02490</name>
</gene>
<evidence type="ECO:0000259" key="1">
    <source>
        <dbReference type="Pfam" id="PF05193"/>
    </source>
</evidence>
<dbReference type="InterPro" id="IPR011249">
    <property type="entry name" value="Metalloenz_LuxS/M16"/>
</dbReference>
<dbReference type="SUPFAM" id="SSF63411">
    <property type="entry name" value="LuxS/MPP-like metallohydrolase"/>
    <property type="match status" value="2"/>
</dbReference>
<dbReference type="KEGG" id="ptan:CRYO30217_02490"/>
<dbReference type="GO" id="GO:0046872">
    <property type="term" value="F:metal ion binding"/>
    <property type="evidence" value="ECO:0007669"/>
    <property type="project" value="InterPro"/>
</dbReference>
<dbReference type="PANTHER" id="PTHR11851">
    <property type="entry name" value="METALLOPROTEASE"/>
    <property type="match status" value="1"/>
</dbReference>
<dbReference type="Pfam" id="PF05193">
    <property type="entry name" value="Peptidase_M16_C"/>
    <property type="match status" value="1"/>
</dbReference>